<protein>
    <recommendedName>
        <fullName evidence="5">Apea-like HEPN domain-containing protein</fullName>
    </recommendedName>
</protein>
<dbReference type="PATRIC" id="fig|728005.3.peg.2810"/>
<evidence type="ECO:0008006" key="5">
    <source>
        <dbReference type="Google" id="ProtNLM"/>
    </source>
</evidence>
<sequence length="346" mass="39367">MTRHMVGANSAVFCTIDEHCRLAGQPLDNAGKPRWIATSHEDRDFFMHAQFLEVISFSARRKAAWVVHAERYYLISVGFSFDGDPEGLTELELLGGHLTTVLAELTPAPTADALQIKNIIEASDKNSDSDYQGHDSSLVEILFPTIRLFNAAGSTPPWNIFFRIALMECRWTGHWLDKELLTLLNIIADLDQTRIPYRVLCRSIFDVDPSSFFLALYRCLEALFAYSSARDVVVAMKVGHDWSEVASILEDKLGWFPHEDRSLERLLKSTVAPELRRISLAIDPKSPIPEASDIVALAARRIYKLRNSIVHYRPSQYDHDLQKYDWVAICRCMATIVLDVYYDVFP</sequence>
<evidence type="ECO:0000313" key="4">
    <source>
        <dbReference type="Proteomes" id="UP000182258"/>
    </source>
</evidence>
<accession>A0A0F5PR68</accession>
<dbReference type="Proteomes" id="UP000033519">
    <property type="component" value="Unassembled WGS sequence"/>
</dbReference>
<reference evidence="2 4" key="2">
    <citation type="submission" date="2016-10" db="EMBL/GenBank/DDBJ databases">
        <authorList>
            <person name="de Groot N.N."/>
        </authorList>
    </citation>
    <scope>NUCLEOTIDE SEQUENCE [LARGE SCALE GENOMIC DNA]</scope>
    <source>
        <strain evidence="2 4">CGMCC 1.10210</strain>
    </source>
</reference>
<keyword evidence="3" id="KW-1185">Reference proteome</keyword>
<evidence type="ECO:0000313" key="2">
    <source>
        <dbReference type="EMBL" id="SFD14608.1"/>
    </source>
</evidence>
<dbReference type="OrthoDB" id="7271425at2"/>
<dbReference type="AlphaFoldDB" id="A0A0F5PR68"/>
<evidence type="ECO:0000313" key="3">
    <source>
        <dbReference type="Proteomes" id="UP000033519"/>
    </source>
</evidence>
<gene>
    <name evidence="2" type="ORF">SAMN04488059_12367</name>
    <name evidence="1" type="ORF">WH91_21705</name>
</gene>
<name>A0A0F5PR68_9HYPH</name>
<dbReference type="Proteomes" id="UP000182258">
    <property type="component" value="Unassembled WGS sequence"/>
</dbReference>
<reference evidence="1 3" key="1">
    <citation type="submission" date="2015-03" db="EMBL/GenBank/DDBJ databases">
        <authorList>
            <person name="Lepp D."/>
            <person name="Hassan Y.I."/>
            <person name="Li X.-Z."/>
            <person name="Zhou T."/>
        </authorList>
    </citation>
    <scope>NUCLEOTIDE SEQUENCE [LARGE SCALE GENOMIC DNA]</scope>
    <source>
        <strain evidence="1 3">Cr7-05</strain>
    </source>
</reference>
<dbReference type="STRING" id="728005.SAMN04488059_12367"/>
<dbReference type="EMBL" id="LAPV01000235">
    <property type="protein sequence ID" value="KKC31080.1"/>
    <property type="molecule type" value="Genomic_DNA"/>
</dbReference>
<evidence type="ECO:0000313" key="1">
    <source>
        <dbReference type="EMBL" id="KKC31080.1"/>
    </source>
</evidence>
<proteinExistence type="predicted"/>
<dbReference type="RefSeq" id="WP_046173078.1">
    <property type="nucleotide sequence ID" value="NZ_FOMB01000023.1"/>
</dbReference>
<dbReference type="EMBL" id="FOMB01000023">
    <property type="protein sequence ID" value="SFD14608.1"/>
    <property type="molecule type" value="Genomic_DNA"/>
</dbReference>
<organism evidence="2 4">
    <name type="scientific">Devosia psychrophila</name>
    <dbReference type="NCBI Taxonomy" id="728005"/>
    <lineage>
        <taxon>Bacteria</taxon>
        <taxon>Pseudomonadati</taxon>
        <taxon>Pseudomonadota</taxon>
        <taxon>Alphaproteobacteria</taxon>
        <taxon>Hyphomicrobiales</taxon>
        <taxon>Devosiaceae</taxon>
        <taxon>Devosia</taxon>
    </lineage>
</organism>